<organism evidence="11 12">
    <name type="scientific">Rhodoferax aquaticus</name>
    <dbReference type="NCBI Taxonomy" id="2527691"/>
    <lineage>
        <taxon>Bacteria</taxon>
        <taxon>Pseudomonadati</taxon>
        <taxon>Pseudomonadota</taxon>
        <taxon>Betaproteobacteria</taxon>
        <taxon>Burkholderiales</taxon>
        <taxon>Comamonadaceae</taxon>
        <taxon>Rhodoferax</taxon>
    </lineage>
</organism>
<feature type="transmembrane region" description="Helical" evidence="9">
    <location>
        <begin position="53"/>
        <end position="70"/>
    </location>
</feature>
<reference evidence="12" key="2">
    <citation type="journal article" date="2020" name="Int. J. Syst. Evol. Microbiol.">
        <title>Genomic insights into a novel species Rhodoferax aquaticus sp. nov., isolated from freshwater.</title>
        <authorList>
            <person name="Li T."/>
            <person name="Zhuo Y."/>
            <person name="Jin C.Z."/>
            <person name="Wu X."/>
            <person name="Ko S.R."/>
            <person name="Jin F.J."/>
            <person name="Ahn C.Y."/>
            <person name="Oh H.M."/>
            <person name="Lee H.G."/>
            <person name="Jin L."/>
        </authorList>
    </citation>
    <scope>NUCLEOTIDE SEQUENCE [LARGE SCALE GENOMIC DNA]</scope>
    <source>
        <strain evidence="12">Gr-4</strain>
    </source>
</reference>
<keyword evidence="4 9" id="KW-0997">Cell inner membrane</keyword>
<reference evidence="12" key="1">
    <citation type="submission" date="2019-02" db="EMBL/GenBank/DDBJ databases">
        <title>Complete genome sequence of Rhodoferax sp. Gr-4.</title>
        <authorList>
            <person name="Jin L."/>
        </authorList>
    </citation>
    <scope>NUCLEOTIDE SEQUENCE [LARGE SCALE GENOMIC DNA]</scope>
    <source>
        <strain evidence="12">Gr-4</strain>
    </source>
</reference>
<evidence type="ECO:0000256" key="4">
    <source>
        <dbReference type="ARBA" id="ARBA00022519"/>
    </source>
</evidence>
<dbReference type="RefSeq" id="WP_142812419.1">
    <property type="nucleotide sequence ID" value="NZ_CP036282.1"/>
</dbReference>
<evidence type="ECO:0000256" key="7">
    <source>
        <dbReference type="ARBA" id="ARBA00023136"/>
    </source>
</evidence>
<dbReference type="Pfam" id="PF04290">
    <property type="entry name" value="DctQ"/>
    <property type="match status" value="1"/>
</dbReference>
<keyword evidence="2 9" id="KW-0813">Transport</keyword>
<dbReference type="GO" id="GO:0005886">
    <property type="term" value="C:plasma membrane"/>
    <property type="evidence" value="ECO:0007669"/>
    <property type="project" value="UniProtKB-SubCell"/>
</dbReference>
<dbReference type="KEGG" id="rhg:EXZ61_14395"/>
<feature type="domain" description="Tripartite ATP-independent periplasmic transporters DctQ component" evidence="10">
    <location>
        <begin position="31"/>
        <end position="161"/>
    </location>
</feature>
<comment type="subcellular location">
    <subcellularLocation>
        <location evidence="1 9">Cell inner membrane</location>
        <topology evidence="1 9">Multi-pass membrane protein</topology>
    </subcellularLocation>
</comment>
<accession>A0A515ERH2</accession>
<protein>
    <recommendedName>
        <fullName evidence="9">TRAP transporter small permease protein</fullName>
    </recommendedName>
</protein>
<dbReference type="InterPro" id="IPR055348">
    <property type="entry name" value="DctQ"/>
</dbReference>
<name>A0A515ERH2_9BURK</name>
<gene>
    <name evidence="11" type="ORF">EXZ61_14395</name>
</gene>
<proteinExistence type="inferred from homology"/>
<dbReference type="GO" id="GO:0022857">
    <property type="term" value="F:transmembrane transporter activity"/>
    <property type="evidence" value="ECO:0007669"/>
    <property type="project" value="UniProtKB-UniRule"/>
</dbReference>
<evidence type="ECO:0000256" key="8">
    <source>
        <dbReference type="ARBA" id="ARBA00038436"/>
    </source>
</evidence>
<evidence type="ECO:0000256" key="1">
    <source>
        <dbReference type="ARBA" id="ARBA00004429"/>
    </source>
</evidence>
<evidence type="ECO:0000256" key="5">
    <source>
        <dbReference type="ARBA" id="ARBA00022692"/>
    </source>
</evidence>
<evidence type="ECO:0000256" key="6">
    <source>
        <dbReference type="ARBA" id="ARBA00022989"/>
    </source>
</evidence>
<feature type="transmembrane region" description="Helical" evidence="9">
    <location>
        <begin position="21"/>
        <end position="41"/>
    </location>
</feature>
<evidence type="ECO:0000313" key="12">
    <source>
        <dbReference type="Proteomes" id="UP000317365"/>
    </source>
</evidence>
<evidence type="ECO:0000313" key="11">
    <source>
        <dbReference type="EMBL" id="QDL55259.1"/>
    </source>
</evidence>
<comment type="similarity">
    <text evidence="8 9">Belongs to the TRAP transporter small permease family.</text>
</comment>
<keyword evidence="12" id="KW-1185">Reference proteome</keyword>
<evidence type="ECO:0000259" key="10">
    <source>
        <dbReference type="Pfam" id="PF04290"/>
    </source>
</evidence>
<keyword evidence="7 9" id="KW-0472">Membrane</keyword>
<comment type="function">
    <text evidence="9">Part of the tripartite ATP-independent periplasmic (TRAP) transport system.</text>
</comment>
<dbReference type="PANTHER" id="PTHR35011">
    <property type="entry name" value="2,3-DIKETO-L-GULONATE TRAP TRANSPORTER SMALL PERMEASE PROTEIN YIAM"/>
    <property type="match status" value="1"/>
</dbReference>
<evidence type="ECO:0000256" key="3">
    <source>
        <dbReference type="ARBA" id="ARBA00022475"/>
    </source>
</evidence>
<dbReference type="AlphaFoldDB" id="A0A515ERH2"/>
<keyword evidence="5 9" id="KW-0812">Transmembrane</keyword>
<dbReference type="PANTHER" id="PTHR35011:SF4">
    <property type="entry name" value="SLL1102 PROTEIN"/>
    <property type="match status" value="1"/>
</dbReference>
<dbReference type="EMBL" id="CP036282">
    <property type="protein sequence ID" value="QDL55259.1"/>
    <property type="molecule type" value="Genomic_DNA"/>
</dbReference>
<comment type="subunit">
    <text evidence="9">The complex comprises the extracytoplasmic solute receptor protein and the two transmembrane proteins.</text>
</comment>
<sequence length="179" mass="20149">MFALLKISTGIDWVSEKLGLLASWTVLFAALISAGNAFVRYGLEITSNGWIEIQWYLFAYTVMVGAPIVLKLNEHVRVDLIYGKLRGNKPVYVDLFGLAVFLLPVITLLTYLSAKYFWGIYVSGEMSQNAGGLIRWPAVLAMPLGFAMVWIQGVSEIIKRVAYLMGKYEMDTHYEKPLQ</sequence>
<dbReference type="InterPro" id="IPR007387">
    <property type="entry name" value="TRAP_DctQ"/>
</dbReference>
<feature type="transmembrane region" description="Helical" evidence="9">
    <location>
        <begin position="133"/>
        <end position="151"/>
    </location>
</feature>
<dbReference type="Proteomes" id="UP000317365">
    <property type="component" value="Chromosome"/>
</dbReference>
<evidence type="ECO:0000256" key="2">
    <source>
        <dbReference type="ARBA" id="ARBA00022448"/>
    </source>
</evidence>
<feature type="transmembrane region" description="Helical" evidence="9">
    <location>
        <begin position="91"/>
        <end position="113"/>
    </location>
</feature>
<evidence type="ECO:0000256" key="9">
    <source>
        <dbReference type="RuleBase" id="RU369079"/>
    </source>
</evidence>
<keyword evidence="6 9" id="KW-1133">Transmembrane helix</keyword>
<keyword evidence="3" id="KW-1003">Cell membrane</keyword>